<feature type="compositionally biased region" description="Pro residues" evidence="1">
    <location>
        <begin position="71"/>
        <end position="85"/>
    </location>
</feature>
<proteinExistence type="predicted"/>
<keyword evidence="3" id="KW-1185">Reference proteome</keyword>
<evidence type="ECO:0000313" key="2">
    <source>
        <dbReference type="EMBL" id="GGP01268.1"/>
    </source>
</evidence>
<sequence length="104" mass="11338">MRTVHIEAKPDHLLRLARQKDPVGAVAEMIWNALDAEATHVSVDLAPKREQVGWGGNSLDKVLWRGRKGPPIQPTLTHPPEPGRGPPVGNDHLDHVAEDDEGPA</sequence>
<evidence type="ECO:0000313" key="3">
    <source>
        <dbReference type="Proteomes" id="UP000660745"/>
    </source>
</evidence>
<dbReference type="EMBL" id="BMNK01000001">
    <property type="protein sequence ID" value="GGP01268.1"/>
    <property type="molecule type" value="Genomic_DNA"/>
</dbReference>
<evidence type="ECO:0000256" key="1">
    <source>
        <dbReference type="SAM" id="MobiDB-lite"/>
    </source>
</evidence>
<feature type="region of interest" description="Disordered" evidence="1">
    <location>
        <begin position="63"/>
        <end position="104"/>
    </location>
</feature>
<dbReference type="Proteomes" id="UP000660745">
    <property type="component" value="Unassembled WGS sequence"/>
</dbReference>
<protein>
    <submittedName>
        <fullName evidence="2">Uncharacterized protein</fullName>
    </submittedName>
</protein>
<organism evidence="2 3">
    <name type="scientific">Nonomuraea glycinis</name>
    <dbReference type="NCBI Taxonomy" id="2047744"/>
    <lineage>
        <taxon>Bacteria</taxon>
        <taxon>Bacillati</taxon>
        <taxon>Actinomycetota</taxon>
        <taxon>Actinomycetes</taxon>
        <taxon>Streptosporangiales</taxon>
        <taxon>Streptosporangiaceae</taxon>
        <taxon>Nonomuraea</taxon>
    </lineage>
</organism>
<gene>
    <name evidence="2" type="ORF">GCM10012278_04040</name>
</gene>
<dbReference type="InterPro" id="IPR036890">
    <property type="entry name" value="HATPase_C_sf"/>
</dbReference>
<name>A0A918A0R1_9ACTN</name>
<dbReference type="AlphaFoldDB" id="A0A918A0R1"/>
<accession>A0A918A0R1</accession>
<dbReference type="Gene3D" id="3.30.565.10">
    <property type="entry name" value="Histidine kinase-like ATPase, C-terminal domain"/>
    <property type="match status" value="1"/>
</dbReference>
<reference evidence="2" key="1">
    <citation type="journal article" date="2014" name="Int. J. Syst. Evol. Microbiol.">
        <title>Complete genome sequence of Corynebacterium casei LMG S-19264T (=DSM 44701T), isolated from a smear-ripened cheese.</title>
        <authorList>
            <consortium name="US DOE Joint Genome Institute (JGI-PGF)"/>
            <person name="Walter F."/>
            <person name="Albersmeier A."/>
            <person name="Kalinowski J."/>
            <person name="Ruckert C."/>
        </authorList>
    </citation>
    <scope>NUCLEOTIDE SEQUENCE</scope>
    <source>
        <strain evidence="2">CGMCC 4.7430</strain>
    </source>
</reference>
<reference evidence="2" key="2">
    <citation type="submission" date="2020-09" db="EMBL/GenBank/DDBJ databases">
        <authorList>
            <person name="Sun Q."/>
            <person name="Zhou Y."/>
        </authorList>
    </citation>
    <scope>NUCLEOTIDE SEQUENCE</scope>
    <source>
        <strain evidence="2">CGMCC 4.7430</strain>
    </source>
</reference>
<comment type="caution">
    <text evidence="2">The sequence shown here is derived from an EMBL/GenBank/DDBJ whole genome shotgun (WGS) entry which is preliminary data.</text>
</comment>